<comment type="subcellular location">
    <subcellularLocation>
        <location evidence="1">Secreted</location>
        <location evidence="1">Extracellular space</location>
    </subcellularLocation>
</comment>
<keyword evidence="6" id="KW-1015">Disulfide bond</keyword>
<reference evidence="12" key="1">
    <citation type="submission" date="2025-08" db="UniProtKB">
        <authorList>
            <consortium name="RefSeq"/>
        </authorList>
    </citation>
    <scope>IDENTIFICATION</scope>
</reference>
<dbReference type="Pfam" id="PF00089">
    <property type="entry name" value="Trypsin"/>
    <property type="match status" value="2"/>
</dbReference>
<dbReference type="EC" id="3.4.21.1" evidence="7"/>
<dbReference type="GeneID" id="105422852"/>
<evidence type="ECO:0000256" key="5">
    <source>
        <dbReference type="ARBA" id="ARBA00022825"/>
    </source>
</evidence>
<evidence type="ECO:0000256" key="1">
    <source>
        <dbReference type="ARBA" id="ARBA00004239"/>
    </source>
</evidence>
<dbReference type="PROSITE" id="PS51257">
    <property type="entry name" value="PROKAR_LIPOPROTEIN"/>
    <property type="match status" value="1"/>
</dbReference>
<dbReference type="GO" id="GO:0016485">
    <property type="term" value="P:protein processing"/>
    <property type="evidence" value="ECO:0007669"/>
    <property type="project" value="UniProtKB-ARBA"/>
</dbReference>
<dbReference type="AlphaFoldDB" id="A0A6I9VV54"/>
<feature type="domain" description="Peptidase S1" evidence="10">
    <location>
        <begin position="27"/>
        <end position="267"/>
    </location>
</feature>
<dbReference type="SMART" id="SM00020">
    <property type="entry name" value="Tryp_SPc"/>
    <property type="match status" value="2"/>
</dbReference>
<dbReference type="CDD" id="cd00190">
    <property type="entry name" value="Tryp_SPc"/>
    <property type="match status" value="2"/>
</dbReference>
<keyword evidence="9" id="KW-0732">Signal</keyword>
<dbReference type="OrthoDB" id="10061449at2759"/>
<feature type="chain" id="PRO_5026801958" description="chymotrypsin" evidence="9">
    <location>
        <begin position="19"/>
        <end position="561"/>
    </location>
</feature>
<dbReference type="PANTHER" id="PTHR24264">
    <property type="entry name" value="TRYPSIN-RELATED"/>
    <property type="match status" value="1"/>
</dbReference>
<evidence type="ECO:0000256" key="8">
    <source>
        <dbReference type="RuleBase" id="RU363034"/>
    </source>
</evidence>
<dbReference type="InterPro" id="IPR001254">
    <property type="entry name" value="Trypsin_dom"/>
</dbReference>
<dbReference type="KEGG" id="pbar:105422852"/>
<evidence type="ECO:0000256" key="9">
    <source>
        <dbReference type="SAM" id="SignalP"/>
    </source>
</evidence>
<keyword evidence="5 8" id="KW-0720">Serine protease</keyword>
<dbReference type="RefSeq" id="XP_011630694.2">
    <property type="nucleotide sequence ID" value="XM_011632392.2"/>
</dbReference>
<feature type="domain" description="Peptidase S1" evidence="10">
    <location>
        <begin position="322"/>
        <end position="559"/>
    </location>
</feature>
<keyword evidence="4 8" id="KW-0378">Hydrolase</keyword>
<sequence length="561" mass="61274">MLIRSLVATVLVFQACLAVPFGLKPRITDGEDATPGEFPYQVSIQWGVPPFIPYNHACGGSILNENYVLTAGHCIMKIGKLKVFAGKHYLLKDETTQQEVEVQRAYVHENYPGGIAPYDIAILKLKTPLILNKRVSAVHLPKQDEVRTGNAVLSGWGSVSKELLPVLPEVLQKVTVPLLDNKSCQNKFPKDIVGTPKVYDTMICTDAVRETSACSGDSGGPLVQIENNVSVQIGVVSWGVYPCGFIKLPSVYTRVASYTNWINNIINYKMKLFVELSSNSNMFPKAIVFFALLALAVTEKLHLGFRMPPIYPPYFRPITPQIVGGEEAPEGGYPYIVSLQISGQHFCAGSIINKDWVMTAAHCVEAVSSPSSLRVVAGKHNIMRTEDSEQTVRVSEMFKHERYGGGVGPYDIGLLRLQSSLEITDRVQPIELAEPESDPTGEAWLSGWGSTSRGIFPDMPDKLQQVQMEYVDRDTCYEAVLKLTGSSPVHETNVCTGPLHEGISACSGDSGGPLISRIGGKPIQTGIVSWGIIPCGSDGAPSVYCRVSVFIDWINNIITNN</sequence>
<keyword evidence="3 8" id="KW-0645">Protease</keyword>
<evidence type="ECO:0000259" key="10">
    <source>
        <dbReference type="PROSITE" id="PS50240"/>
    </source>
</evidence>
<evidence type="ECO:0000256" key="6">
    <source>
        <dbReference type="ARBA" id="ARBA00023157"/>
    </source>
</evidence>
<dbReference type="FunFam" id="2.40.10.10:FF:000047">
    <property type="entry name" value="Trypsin eta"/>
    <property type="match status" value="2"/>
</dbReference>
<evidence type="ECO:0000256" key="2">
    <source>
        <dbReference type="ARBA" id="ARBA00022525"/>
    </source>
</evidence>
<dbReference type="PROSITE" id="PS00134">
    <property type="entry name" value="TRYPSIN_HIS"/>
    <property type="match status" value="2"/>
</dbReference>
<feature type="signal peptide" evidence="9">
    <location>
        <begin position="1"/>
        <end position="18"/>
    </location>
</feature>
<evidence type="ECO:0000256" key="7">
    <source>
        <dbReference type="ARBA" id="ARBA00044036"/>
    </source>
</evidence>
<dbReference type="Gene3D" id="2.40.10.10">
    <property type="entry name" value="Trypsin-like serine proteases"/>
    <property type="match status" value="2"/>
</dbReference>
<dbReference type="PROSITE" id="PS50240">
    <property type="entry name" value="TRYPSIN_DOM"/>
    <property type="match status" value="2"/>
</dbReference>
<dbReference type="InterPro" id="IPR018114">
    <property type="entry name" value="TRYPSIN_HIS"/>
</dbReference>
<dbReference type="SUPFAM" id="SSF50494">
    <property type="entry name" value="Trypsin-like serine proteases"/>
    <property type="match status" value="2"/>
</dbReference>
<gene>
    <name evidence="12" type="primary">LOC105422852</name>
</gene>
<accession>A0A6I9VV54</accession>
<dbReference type="InterPro" id="IPR001314">
    <property type="entry name" value="Peptidase_S1A"/>
</dbReference>
<protein>
    <recommendedName>
        <fullName evidence="7">chymotrypsin</fullName>
        <ecNumber evidence="7">3.4.21.1</ecNumber>
    </recommendedName>
</protein>
<name>A0A6I9VV54_9HYME</name>
<dbReference type="InterPro" id="IPR043504">
    <property type="entry name" value="Peptidase_S1_PA_chymotrypsin"/>
</dbReference>
<dbReference type="InterPro" id="IPR033116">
    <property type="entry name" value="TRYPSIN_SER"/>
</dbReference>
<evidence type="ECO:0000313" key="11">
    <source>
        <dbReference type="Proteomes" id="UP000504615"/>
    </source>
</evidence>
<proteinExistence type="predicted"/>
<evidence type="ECO:0000256" key="4">
    <source>
        <dbReference type="ARBA" id="ARBA00022801"/>
    </source>
</evidence>
<dbReference type="InterPro" id="IPR009003">
    <property type="entry name" value="Peptidase_S1_PA"/>
</dbReference>
<dbReference type="Proteomes" id="UP000504615">
    <property type="component" value="Unplaced"/>
</dbReference>
<keyword evidence="2" id="KW-0964">Secreted</keyword>
<dbReference type="PRINTS" id="PR00722">
    <property type="entry name" value="CHYMOTRYPSIN"/>
</dbReference>
<dbReference type="GO" id="GO:0005615">
    <property type="term" value="C:extracellular space"/>
    <property type="evidence" value="ECO:0007669"/>
    <property type="project" value="TreeGrafter"/>
</dbReference>
<evidence type="ECO:0000313" key="12">
    <source>
        <dbReference type="RefSeq" id="XP_011630694.2"/>
    </source>
</evidence>
<evidence type="ECO:0000256" key="3">
    <source>
        <dbReference type="ARBA" id="ARBA00022670"/>
    </source>
</evidence>
<keyword evidence="11" id="KW-1185">Reference proteome</keyword>
<organism evidence="11 12">
    <name type="scientific">Pogonomyrmex barbatus</name>
    <name type="common">red harvester ant</name>
    <dbReference type="NCBI Taxonomy" id="144034"/>
    <lineage>
        <taxon>Eukaryota</taxon>
        <taxon>Metazoa</taxon>
        <taxon>Ecdysozoa</taxon>
        <taxon>Arthropoda</taxon>
        <taxon>Hexapoda</taxon>
        <taxon>Insecta</taxon>
        <taxon>Pterygota</taxon>
        <taxon>Neoptera</taxon>
        <taxon>Endopterygota</taxon>
        <taxon>Hymenoptera</taxon>
        <taxon>Apocrita</taxon>
        <taxon>Aculeata</taxon>
        <taxon>Formicoidea</taxon>
        <taxon>Formicidae</taxon>
        <taxon>Myrmicinae</taxon>
        <taxon>Pogonomyrmex</taxon>
    </lineage>
</organism>
<dbReference type="InterPro" id="IPR050127">
    <property type="entry name" value="Serine_Proteases_S1"/>
</dbReference>
<dbReference type="GO" id="GO:0004252">
    <property type="term" value="F:serine-type endopeptidase activity"/>
    <property type="evidence" value="ECO:0007669"/>
    <property type="project" value="UniProtKB-EC"/>
</dbReference>
<dbReference type="PANTHER" id="PTHR24264:SF65">
    <property type="entry name" value="SRCR DOMAIN-CONTAINING PROTEIN"/>
    <property type="match status" value="1"/>
</dbReference>
<dbReference type="PROSITE" id="PS00135">
    <property type="entry name" value="TRYPSIN_SER"/>
    <property type="match status" value="2"/>
</dbReference>